<keyword evidence="3" id="KW-0597">Phosphoprotein</keyword>
<dbReference type="GO" id="GO:0005524">
    <property type="term" value="F:ATP binding"/>
    <property type="evidence" value="ECO:0007669"/>
    <property type="project" value="UniProtKB-KW"/>
</dbReference>
<evidence type="ECO:0000256" key="2">
    <source>
        <dbReference type="ARBA" id="ARBA00022475"/>
    </source>
</evidence>
<gene>
    <name evidence="15" type="ORF">CH238_06345</name>
</gene>
<organism evidence="15 16">
    <name type="scientific">[Clostridium] leptum DSM 753</name>
    <dbReference type="NCBI Taxonomy" id="428125"/>
    <lineage>
        <taxon>Bacteria</taxon>
        <taxon>Bacillati</taxon>
        <taxon>Bacillota</taxon>
        <taxon>Clostridia</taxon>
        <taxon>Eubacteriales</taxon>
        <taxon>Oscillospiraceae</taxon>
        <taxon>Oscillospiraceae incertae sedis</taxon>
    </lineage>
</organism>
<keyword evidence="11 12" id="KW-0472">Membrane</keyword>
<keyword evidence="9 12" id="KW-1133">Transmembrane helix</keyword>
<evidence type="ECO:0000256" key="1">
    <source>
        <dbReference type="ARBA" id="ARBA00004651"/>
    </source>
</evidence>
<evidence type="ECO:0000256" key="5">
    <source>
        <dbReference type="ARBA" id="ARBA00022692"/>
    </source>
</evidence>
<dbReference type="GO" id="GO:0000155">
    <property type="term" value="F:phosphorelay sensor kinase activity"/>
    <property type="evidence" value="ECO:0007669"/>
    <property type="project" value="InterPro"/>
</dbReference>
<keyword evidence="6" id="KW-0547">Nucleotide-binding</keyword>
<keyword evidence="16" id="KW-1185">Reference proteome</keyword>
<evidence type="ECO:0000256" key="6">
    <source>
        <dbReference type="ARBA" id="ARBA00022741"/>
    </source>
</evidence>
<dbReference type="AlphaFoldDB" id="A0A855A7C1"/>
<evidence type="ECO:0000313" key="15">
    <source>
        <dbReference type="EMBL" id="PEQ25053.1"/>
    </source>
</evidence>
<feature type="transmembrane region" description="Helical" evidence="12">
    <location>
        <begin position="34"/>
        <end position="54"/>
    </location>
</feature>
<dbReference type="InterPro" id="IPR003594">
    <property type="entry name" value="HATPase_dom"/>
</dbReference>
<feature type="transmembrane region" description="Helical" evidence="12">
    <location>
        <begin position="309"/>
        <end position="331"/>
    </location>
</feature>
<dbReference type="InterPro" id="IPR036890">
    <property type="entry name" value="HATPase_C_sf"/>
</dbReference>
<name>A0A855A7C1_9FIRM</name>
<evidence type="ECO:0000259" key="14">
    <source>
        <dbReference type="Pfam" id="PF06580"/>
    </source>
</evidence>
<dbReference type="EMBL" id="NOXF01000003">
    <property type="protein sequence ID" value="PEQ25053.1"/>
    <property type="molecule type" value="Genomic_DNA"/>
</dbReference>
<dbReference type="Gene3D" id="3.30.565.10">
    <property type="entry name" value="Histidine kinase-like ATPase, C-terminal domain"/>
    <property type="match status" value="1"/>
</dbReference>
<keyword evidence="4" id="KW-0808">Transferase</keyword>
<dbReference type="GO" id="GO:0005886">
    <property type="term" value="C:plasma membrane"/>
    <property type="evidence" value="ECO:0007669"/>
    <property type="project" value="UniProtKB-SubCell"/>
</dbReference>
<evidence type="ECO:0000313" key="16">
    <source>
        <dbReference type="Proteomes" id="UP000220611"/>
    </source>
</evidence>
<keyword evidence="5 12" id="KW-0812">Transmembrane</keyword>
<keyword evidence="10" id="KW-0902">Two-component regulatory system</keyword>
<evidence type="ECO:0000256" key="7">
    <source>
        <dbReference type="ARBA" id="ARBA00022777"/>
    </source>
</evidence>
<sequence length="615" mass="70042">MSFAAGAPGRQTVPLKGSRWFFILSNTRFQTKMMISFSFIMFLTISIFTVFLHLNVFPQLKDEITYSNLELCVKTSESLDNHIEKIDDITKKLISNKTLMQILTKANSGYLFDSYEKLDNDRRLSDIVANTIALTSLSSLNINVFSDDERYTFIYNKNSSNLRVMLEDPYYVEKLNQKKLTIYHRQSGNFEEEFSISFVRPFYDVYSKKYGYVEVEETDKHLKEICNIGNVGDVIIADERNQIVYVTSPVDQKTREFLLAASQHDDVLEDESGNIYFCSTSSYSGLTTYVKYDPTTLYSSLNLLEQATYIIVGAVTLISLLLMFFFSQLLVKPLRKLRNNVLQVSYQNMGIKDFSTDNDEIVLLGHAFQNILEELKISIDHEIASSKAESEARLVALQAQIAPHFIHNVLYTISIAAQEVRTGDVVSMCKQLSDMLRYTVNSSAQTVRLEEEMRCIDNYLSLQAKNYEEFLEYEVSLNQRTKDLLIPRLSLQPFVENIFQHAFKASKPPYRILILTAVDGDTWSISISDNGSGMSAEQIEKIYETVDQRKISPRCAAEETAAKAGMCGMGIINSICRLKMIYGDDFNFSIFINETGGTTVRLEGPFQKTGCADME</sequence>
<feature type="domain" description="Signal transduction histidine kinase internal region" evidence="14">
    <location>
        <begin position="392"/>
        <end position="469"/>
    </location>
</feature>
<evidence type="ECO:0000259" key="13">
    <source>
        <dbReference type="Pfam" id="PF02518"/>
    </source>
</evidence>
<dbReference type="PANTHER" id="PTHR34220">
    <property type="entry name" value="SENSOR HISTIDINE KINASE YPDA"/>
    <property type="match status" value="1"/>
</dbReference>
<feature type="domain" description="Histidine kinase/HSP90-like ATPase" evidence="13">
    <location>
        <begin position="491"/>
        <end position="606"/>
    </location>
</feature>
<comment type="subcellular location">
    <subcellularLocation>
        <location evidence="1">Cell membrane</location>
        <topology evidence="1">Multi-pass membrane protein</topology>
    </subcellularLocation>
</comment>
<dbReference type="Pfam" id="PF06580">
    <property type="entry name" value="His_kinase"/>
    <property type="match status" value="1"/>
</dbReference>
<dbReference type="SUPFAM" id="SSF55874">
    <property type="entry name" value="ATPase domain of HSP90 chaperone/DNA topoisomerase II/histidine kinase"/>
    <property type="match status" value="1"/>
</dbReference>
<comment type="caution">
    <text evidence="15">The sequence shown here is derived from an EMBL/GenBank/DDBJ whole genome shotgun (WGS) entry which is preliminary data.</text>
</comment>
<dbReference type="Proteomes" id="UP000220611">
    <property type="component" value="Unassembled WGS sequence"/>
</dbReference>
<accession>A0A855A7C1</accession>
<reference evidence="15 16" key="1">
    <citation type="submission" date="2017-07" db="EMBL/GenBank/DDBJ databases">
        <title>Prevalence of linear plasmids in Cutibacterium (Propionibacterium) acnes isolates obtained from prostatic tissue.</title>
        <authorList>
            <person name="Davidsson S."/>
            <person name="Carlsson J."/>
            <person name="Molling P."/>
            <person name="Andren O."/>
            <person name="Andersson S.-O."/>
            <person name="Brzuszkiewicz E."/>
            <person name="Poehlein A."/>
            <person name="Al-Zeer M."/>
            <person name="Brinkmann V."/>
            <person name="Scavenius C."/>
            <person name="Nazipi S."/>
            <person name="Soderquist B."/>
            <person name="Bruggemann H."/>
        </authorList>
    </citation>
    <scope>NUCLEOTIDE SEQUENCE [LARGE SCALE GENOMIC DNA]</scope>
    <source>
        <strain evidence="15 16">DSM 753</strain>
    </source>
</reference>
<keyword evidence="7 15" id="KW-0418">Kinase</keyword>
<protein>
    <submittedName>
        <fullName evidence="15">Sensor histidine kinase</fullName>
    </submittedName>
</protein>
<proteinExistence type="predicted"/>
<evidence type="ECO:0000256" key="8">
    <source>
        <dbReference type="ARBA" id="ARBA00022840"/>
    </source>
</evidence>
<dbReference type="PANTHER" id="PTHR34220:SF11">
    <property type="entry name" value="SENSOR PROTEIN KINASE HPTS"/>
    <property type="match status" value="1"/>
</dbReference>
<dbReference type="Gene3D" id="6.10.340.10">
    <property type="match status" value="1"/>
</dbReference>
<evidence type="ECO:0000256" key="10">
    <source>
        <dbReference type="ARBA" id="ARBA00023012"/>
    </source>
</evidence>
<dbReference type="Pfam" id="PF02518">
    <property type="entry name" value="HATPase_c"/>
    <property type="match status" value="1"/>
</dbReference>
<evidence type="ECO:0000256" key="9">
    <source>
        <dbReference type="ARBA" id="ARBA00022989"/>
    </source>
</evidence>
<evidence type="ECO:0000256" key="3">
    <source>
        <dbReference type="ARBA" id="ARBA00022553"/>
    </source>
</evidence>
<keyword evidence="8" id="KW-0067">ATP-binding</keyword>
<dbReference type="InterPro" id="IPR050640">
    <property type="entry name" value="Bact_2-comp_sensor_kinase"/>
</dbReference>
<evidence type="ECO:0000256" key="11">
    <source>
        <dbReference type="ARBA" id="ARBA00023136"/>
    </source>
</evidence>
<dbReference type="InterPro" id="IPR010559">
    <property type="entry name" value="Sig_transdc_His_kin_internal"/>
</dbReference>
<keyword evidence="2" id="KW-1003">Cell membrane</keyword>
<evidence type="ECO:0000256" key="12">
    <source>
        <dbReference type="SAM" id="Phobius"/>
    </source>
</evidence>
<evidence type="ECO:0000256" key="4">
    <source>
        <dbReference type="ARBA" id="ARBA00022679"/>
    </source>
</evidence>